<dbReference type="Gene3D" id="3.30.300.10">
    <property type="match status" value="1"/>
</dbReference>
<comment type="catalytic activity">
    <reaction evidence="11">
        <text>XMP + L-glutamine + ATP + H2O = GMP + L-glutamate + AMP + diphosphate + 2 H(+)</text>
        <dbReference type="Rhea" id="RHEA:11680"/>
        <dbReference type="ChEBI" id="CHEBI:15377"/>
        <dbReference type="ChEBI" id="CHEBI:15378"/>
        <dbReference type="ChEBI" id="CHEBI:29985"/>
        <dbReference type="ChEBI" id="CHEBI:30616"/>
        <dbReference type="ChEBI" id="CHEBI:33019"/>
        <dbReference type="ChEBI" id="CHEBI:57464"/>
        <dbReference type="ChEBI" id="CHEBI:58115"/>
        <dbReference type="ChEBI" id="CHEBI:58359"/>
        <dbReference type="ChEBI" id="CHEBI:456215"/>
        <dbReference type="EC" id="6.3.5.2"/>
    </reaction>
</comment>
<keyword evidence="5 11" id="KW-0436">Ligase</keyword>
<evidence type="ECO:0000256" key="10">
    <source>
        <dbReference type="ARBA" id="ARBA00022962"/>
    </source>
</evidence>
<dbReference type="UniPathway" id="UPA00189">
    <property type="reaction ID" value="UER00296"/>
</dbReference>
<protein>
    <recommendedName>
        <fullName evidence="4 11">GMP synthase [glutamine-hydrolyzing]</fullName>
        <ecNumber evidence="3 11">6.3.5.2</ecNumber>
    </recommendedName>
    <alternativeName>
        <fullName evidence="11">GMP synthetase</fullName>
    </alternativeName>
    <alternativeName>
        <fullName evidence="11">Glutamine amidotransferase</fullName>
    </alternativeName>
</protein>
<dbReference type="CDD" id="cd01742">
    <property type="entry name" value="GATase1_GMP_Synthase"/>
    <property type="match status" value="1"/>
</dbReference>
<evidence type="ECO:0000313" key="15">
    <source>
        <dbReference type="EMBL" id="SHM25599.1"/>
    </source>
</evidence>
<dbReference type="OrthoDB" id="9802219at2"/>
<dbReference type="Pfam" id="PF00117">
    <property type="entry name" value="GATase"/>
    <property type="match status" value="1"/>
</dbReference>
<dbReference type="FunFam" id="3.30.300.10:FF:000002">
    <property type="entry name" value="GMP synthase [glutamine-hydrolyzing]"/>
    <property type="match status" value="1"/>
</dbReference>
<feature type="active site" evidence="11">
    <location>
        <position position="181"/>
    </location>
</feature>
<organism evidence="15 16">
    <name type="scientific">Halomonas cupida</name>
    <dbReference type="NCBI Taxonomy" id="44933"/>
    <lineage>
        <taxon>Bacteria</taxon>
        <taxon>Pseudomonadati</taxon>
        <taxon>Pseudomonadota</taxon>
        <taxon>Gammaproteobacteria</taxon>
        <taxon>Oceanospirillales</taxon>
        <taxon>Halomonadaceae</taxon>
        <taxon>Halomonas</taxon>
    </lineage>
</organism>
<gene>
    <name evidence="11 14" type="primary">guaA</name>
    <name evidence="14" type="ORF">HCU01_42360</name>
    <name evidence="15" type="ORF">SAMN05660971_02557</name>
</gene>
<dbReference type="STRING" id="44933.SAMN05660971_02557"/>
<dbReference type="GO" id="GO:0005829">
    <property type="term" value="C:cytosol"/>
    <property type="evidence" value="ECO:0007669"/>
    <property type="project" value="TreeGrafter"/>
</dbReference>
<evidence type="ECO:0000256" key="2">
    <source>
        <dbReference type="ARBA" id="ARBA00005153"/>
    </source>
</evidence>
<dbReference type="PROSITE" id="PS51273">
    <property type="entry name" value="GATASE_TYPE_1"/>
    <property type="match status" value="1"/>
</dbReference>
<dbReference type="InterPro" id="IPR022955">
    <property type="entry name" value="GMP_synthase"/>
</dbReference>
<keyword evidence="9 11" id="KW-0067">ATP-binding</keyword>
<dbReference type="Pfam" id="PF02540">
    <property type="entry name" value="NAD_synthase"/>
    <property type="match status" value="1"/>
</dbReference>
<dbReference type="Gene3D" id="3.40.50.880">
    <property type="match status" value="1"/>
</dbReference>
<dbReference type="EMBL" id="FRCA01000006">
    <property type="protein sequence ID" value="SHM25599.1"/>
    <property type="molecule type" value="Genomic_DNA"/>
</dbReference>
<feature type="binding site" evidence="12">
    <location>
        <begin position="235"/>
        <end position="241"/>
    </location>
    <ligand>
        <name>ATP</name>
        <dbReference type="ChEBI" id="CHEBI:30616"/>
    </ligand>
</feature>
<evidence type="ECO:0000256" key="1">
    <source>
        <dbReference type="ARBA" id="ARBA00002332"/>
    </source>
</evidence>
<evidence type="ECO:0000256" key="3">
    <source>
        <dbReference type="ARBA" id="ARBA00012746"/>
    </source>
</evidence>
<evidence type="ECO:0000313" key="17">
    <source>
        <dbReference type="Proteomes" id="UP000321726"/>
    </source>
</evidence>
<dbReference type="PANTHER" id="PTHR11922">
    <property type="entry name" value="GMP SYNTHASE-RELATED"/>
    <property type="match status" value="1"/>
</dbReference>
<comment type="pathway">
    <text evidence="2 11">Purine metabolism; GMP biosynthesis; GMP from XMP (L-Gln route): step 1/1.</text>
</comment>
<dbReference type="EMBL" id="BJXU01000204">
    <property type="protein sequence ID" value="GEN26287.1"/>
    <property type="molecule type" value="Genomic_DNA"/>
</dbReference>
<keyword evidence="10 11" id="KW-0315">Glutamine amidotransferase</keyword>
<keyword evidence="8 11" id="KW-0658">Purine biosynthesis</keyword>
<evidence type="ECO:0000256" key="11">
    <source>
        <dbReference type="HAMAP-Rule" id="MF_00344"/>
    </source>
</evidence>
<dbReference type="CDD" id="cd01997">
    <property type="entry name" value="GMP_synthase_C"/>
    <property type="match status" value="1"/>
</dbReference>
<dbReference type="GO" id="GO:0005524">
    <property type="term" value="F:ATP binding"/>
    <property type="evidence" value="ECO:0007669"/>
    <property type="project" value="UniProtKB-UniRule"/>
</dbReference>
<sequence length="525" mass="58524">MSDIHAHKILILDFGSQYTQLIARRVREIGVYSEVRAFDISEEEIREYQPNGIILAGGPESVTELDSPRAPACVFEMGLPILGICYGMQTMAEQLGGKVAGSNKREFGYAQIRLDAETALFKDIKDHVDTETGRGLLDVWMSHGDKVAEAPATFTVTASTPSCPIAAMSWEEKRFYGVQFHPEVTHTLQGQRILEHFVVDICQSECNWTPAQIIEDQIARVRAQVGDRHVLLGLSGGVDSSVVAALLHKAIGDQLTCVFVDNGLLRKNEGDQVMETFAQHMGVRVIRSDSEQLFLDKLKGENDPEQKRKIIGNTFIDVFDEESSKIDGVEFLAQGTIYPDVIESAASKTGKAHVIKSHHNVGGLPEDMKLKLVEPLRELFKDEVRKLGLELGLPYDMVYRHPFPGPGLGVRILGEVKKEYADILREADAIFIEELRAAGWYEKTSQAFAVFLPVKSVGVVGDGRRYEWVIALRAVETIDFMTARWAHLPYELLEKVSNRIINELAGVSRVTYDVSSKPPATIEWE</sequence>
<keyword evidence="7 11" id="KW-0332">GMP biosynthesis</keyword>
<evidence type="ECO:0000313" key="16">
    <source>
        <dbReference type="Proteomes" id="UP000184123"/>
    </source>
</evidence>
<keyword evidence="17" id="KW-1185">Reference proteome</keyword>
<feature type="active site" description="Nucleophile" evidence="11">
    <location>
        <position position="85"/>
    </location>
</feature>
<evidence type="ECO:0000256" key="9">
    <source>
        <dbReference type="ARBA" id="ARBA00022840"/>
    </source>
</evidence>
<dbReference type="PROSITE" id="PS51553">
    <property type="entry name" value="GMPS_ATP_PPASE"/>
    <property type="match status" value="1"/>
</dbReference>
<dbReference type="PRINTS" id="PR00099">
    <property type="entry name" value="CPSGATASE"/>
</dbReference>
<evidence type="ECO:0000259" key="13">
    <source>
        <dbReference type="PROSITE" id="PS51553"/>
    </source>
</evidence>
<evidence type="ECO:0000256" key="5">
    <source>
        <dbReference type="ARBA" id="ARBA00022598"/>
    </source>
</evidence>
<dbReference type="PRINTS" id="PR00097">
    <property type="entry name" value="ANTSNTHASEII"/>
</dbReference>
<evidence type="ECO:0000256" key="6">
    <source>
        <dbReference type="ARBA" id="ARBA00022741"/>
    </source>
</evidence>
<feature type="domain" description="GMPS ATP-PPase" evidence="13">
    <location>
        <begin position="208"/>
        <end position="400"/>
    </location>
</feature>
<dbReference type="NCBIfam" id="TIGR00884">
    <property type="entry name" value="guaA_Cterm"/>
    <property type="match status" value="1"/>
</dbReference>
<comment type="function">
    <text evidence="1 11">Catalyzes the synthesis of GMP from XMP.</text>
</comment>
<reference evidence="14 17" key="2">
    <citation type="submission" date="2019-07" db="EMBL/GenBank/DDBJ databases">
        <title>Whole genome shotgun sequence of Halomonas cupida NBRC 102219.</title>
        <authorList>
            <person name="Hosoyama A."/>
            <person name="Uohara A."/>
            <person name="Ohji S."/>
            <person name="Ichikawa N."/>
        </authorList>
    </citation>
    <scope>NUCLEOTIDE SEQUENCE [LARGE SCALE GENOMIC DNA]</scope>
    <source>
        <strain evidence="14 17">NBRC 102219</strain>
    </source>
</reference>
<evidence type="ECO:0000256" key="4">
    <source>
        <dbReference type="ARBA" id="ARBA00021562"/>
    </source>
</evidence>
<dbReference type="NCBIfam" id="NF000848">
    <property type="entry name" value="PRK00074.1"/>
    <property type="match status" value="1"/>
</dbReference>
<dbReference type="FunFam" id="3.40.50.620:FF:000001">
    <property type="entry name" value="GMP synthase [glutamine-hydrolyzing]"/>
    <property type="match status" value="1"/>
</dbReference>
<dbReference type="Gene3D" id="3.40.50.620">
    <property type="entry name" value="HUPs"/>
    <property type="match status" value="1"/>
</dbReference>
<dbReference type="GO" id="GO:0003921">
    <property type="term" value="F:GMP synthase activity"/>
    <property type="evidence" value="ECO:0007669"/>
    <property type="project" value="InterPro"/>
</dbReference>
<evidence type="ECO:0000256" key="12">
    <source>
        <dbReference type="PROSITE-ProRule" id="PRU00886"/>
    </source>
</evidence>
<evidence type="ECO:0000313" key="14">
    <source>
        <dbReference type="EMBL" id="GEN26287.1"/>
    </source>
</evidence>
<dbReference type="PRINTS" id="PR00096">
    <property type="entry name" value="GATASE"/>
</dbReference>
<dbReference type="SUPFAM" id="SSF52402">
    <property type="entry name" value="Adenine nucleotide alpha hydrolases-like"/>
    <property type="match status" value="1"/>
</dbReference>
<dbReference type="SUPFAM" id="SSF52317">
    <property type="entry name" value="Class I glutamine amidotransferase-like"/>
    <property type="match status" value="1"/>
</dbReference>
<dbReference type="Proteomes" id="UP000184123">
    <property type="component" value="Unassembled WGS sequence"/>
</dbReference>
<dbReference type="SUPFAM" id="SSF54810">
    <property type="entry name" value="GMP synthetase C-terminal dimerisation domain"/>
    <property type="match status" value="1"/>
</dbReference>
<dbReference type="HAMAP" id="MF_00344">
    <property type="entry name" value="GMP_synthase"/>
    <property type="match status" value="1"/>
</dbReference>
<dbReference type="AlphaFoldDB" id="A0A1M7HAY2"/>
<dbReference type="InterPro" id="IPR017926">
    <property type="entry name" value="GATASE"/>
</dbReference>
<dbReference type="InterPro" id="IPR025777">
    <property type="entry name" value="GMPS_ATP_PPase_dom"/>
</dbReference>
<dbReference type="InterPro" id="IPR022310">
    <property type="entry name" value="NAD/GMP_synthase"/>
</dbReference>
<dbReference type="RefSeq" id="WP_073435590.1">
    <property type="nucleotide sequence ID" value="NZ_BJXU01000204.1"/>
</dbReference>
<dbReference type="InterPro" id="IPR029062">
    <property type="entry name" value="Class_I_gatase-like"/>
</dbReference>
<evidence type="ECO:0000256" key="7">
    <source>
        <dbReference type="ARBA" id="ARBA00022749"/>
    </source>
</evidence>
<dbReference type="Pfam" id="PF00958">
    <property type="entry name" value="GMP_synt_C"/>
    <property type="match status" value="1"/>
</dbReference>
<dbReference type="EC" id="6.3.5.2" evidence="3 11"/>
<feature type="active site" evidence="11">
    <location>
        <position position="183"/>
    </location>
</feature>
<comment type="subunit">
    <text evidence="11">Homodimer.</text>
</comment>
<dbReference type="InterPro" id="IPR014729">
    <property type="entry name" value="Rossmann-like_a/b/a_fold"/>
</dbReference>
<reference evidence="15 16" key="1">
    <citation type="submission" date="2016-11" db="EMBL/GenBank/DDBJ databases">
        <authorList>
            <person name="Jaros S."/>
            <person name="Januszkiewicz K."/>
            <person name="Wedrychowicz H."/>
        </authorList>
    </citation>
    <scope>NUCLEOTIDE SEQUENCE [LARGE SCALE GENOMIC DNA]</scope>
    <source>
        <strain evidence="15 16">DSM 4740</strain>
    </source>
</reference>
<dbReference type="FunFam" id="3.40.50.880:FF:000001">
    <property type="entry name" value="GMP synthase [glutamine-hydrolyzing]"/>
    <property type="match status" value="1"/>
</dbReference>
<dbReference type="PANTHER" id="PTHR11922:SF2">
    <property type="entry name" value="GMP SYNTHASE [GLUTAMINE-HYDROLYZING]"/>
    <property type="match status" value="1"/>
</dbReference>
<proteinExistence type="inferred from homology"/>
<name>A0A1M7HAY2_9GAMM</name>
<dbReference type="Proteomes" id="UP000321726">
    <property type="component" value="Unassembled WGS sequence"/>
</dbReference>
<dbReference type="NCBIfam" id="TIGR00888">
    <property type="entry name" value="guaA_Nterm"/>
    <property type="match status" value="1"/>
</dbReference>
<evidence type="ECO:0000256" key="8">
    <source>
        <dbReference type="ARBA" id="ARBA00022755"/>
    </source>
</evidence>
<dbReference type="InterPro" id="IPR001674">
    <property type="entry name" value="GMP_synth_C"/>
</dbReference>
<keyword evidence="6 11" id="KW-0547">Nucleotide-binding</keyword>
<accession>A0A1M7HAY2</accession>
<dbReference type="InterPro" id="IPR004739">
    <property type="entry name" value="GMP_synth_GATase"/>
</dbReference>